<evidence type="ECO:0000313" key="2">
    <source>
        <dbReference type="Proteomes" id="UP001190700"/>
    </source>
</evidence>
<protein>
    <submittedName>
        <fullName evidence="1">Uncharacterized protein</fullName>
    </submittedName>
</protein>
<comment type="caution">
    <text evidence="1">The sequence shown here is derived from an EMBL/GenBank/DDBJ whole genome shotgun (WGS) entry which is preliminary data.</text>
</comment>
<accession>A0AAE0GY93</accession>
<dbReference type="AlphaFoldDB" id="A0AAE0GY93"/>
<dbReference type="EMBL" id="LGRX02001273">
    <property type="protein sequence ID" value="KAK3286422.1"/>
    <property type="molecule type" value="Genomic_DNA"/>
</dbReference>
<gene>
    <name evidence="1" type="ORF">CYMTET_6020</name>
</gene>
<organism evidence="1 2">
    <name type="scientific">Cymbomonas tetramitiformis</name>
    <dbReference type="NCBI Taxonomy" id="36881"/>
    <lineage>
        <taxon>Eukaryota</taxon>
        <taxon>Viridiplantae</taxon>
        <taxon>Chlorophyta</taxon>
        <taxon>Pyramimonadophyceae</taxon>
        <taxon>Pyramimonadales</taxon>
        <taxon>Pyramimonadaceae</taxon>
        <taxon>Cymbomonas</taxon>
    </lineage>
</organism>
<reference evidence="1 2" key="1">
    <citation type="journal article" date="2015" name="Genome Biol. Evol.">
        <title>Comparative Genomics of a Bacterivorous Green Alga Reveals Evolutionary Causalities and Consequences of Phago-Mixotrophic Mode of Nutrition.</title>
        <authorList>
            <person name="Burns J.A."/>
            <person name="Paasch A."/>
            <person name="Narechania A."/>
            <person name="Kim E."/>
        </authorList>
    </citation>
    <scope>NUCLEOTIDE SEQUENCE [LARGE SCALE GENOMIC DNA]</scope>
    <source>
        <strain evidence="1 2">PLY_AMNH</strain>
    </source>
</reference>
<name>A0AAE0GY93_9CHLO</name>
<evidence type="ECO:0000313" key="1">
    <source>
        <dbReference type="EMBL" id="KAK3286422.1"/>
    </source>
</evidence>
<sequence>MHSTWDVDVVKRGAKNSLGSKDSKFSGSEKNRNVLCSSMLKTAQQAFEAKESNNDVLFDLADATKETNPIFNGIIFSTLTSLTAPHSPARRCVGGA</sequence>
<keyword evidence="2" id="KW-1185">Reference proteome</keyword>
<proteinExistence type="predicted"/>
<dbReference type="Proteomes" id="UP001190700">
    <property type="component" value="Unassembled WGS sequence"/>
</dbReference>